<dbReference type="Gramene" id="EFJ25602">
    <property type="protein sequence ID" value="EFJ25602"/>
    <property type="gene ID" value="SELMODRAFT_413772"/>
</dbReference>
<organism evidence="3">
    <name type="scientific">Selaginella moellendorffii</name>
    <name type="common">Spikemoss</name>
    <dbReference type="NCBI Taxonomy" id="88036"/>
    <lineage>
        <taxon>Eukaryota</taxon>
        <taxon>Viridiplantae</taxon>
        <taxon>Streptophyta</taxon>
        <taxon>Embryophyta</taxon>
        <taxon>Tracheophyta</taxon>
        <taxon>Lycopodiopsida</taxon>
        <taxon>Selaginellales</taxon>
        <taxon>Selaginellaceae</taxon>
        <taxon>Selaginella</taxon>
    </lineage>
</organism>
<dbReference type="EMBL" id="GL377586">
    <property type="protein sequence ID" value="EFJ25602.1"/>
    <property type="molecule type" value="Genomic_DNA"/>
</dbReference>
<evidence type="ECO:0000313" key="2">
    <source>
        <dbReference type="EMBL" id="EFJ25602.1"/>
    </source>
</evidence>
<dbReference type="AlphaFoldDB" id="D8RQ64"/>
<feature type="region of interest" description="Disordered" evidence="1">
    <location>
        <begin position="268"/>
        <end position="295"/>
    </location>
</feature>
<dbReference type="PANTHER" id="PTHR47926">
    <property type="entry name" value="PENTATRICOPEPTIDE REPEAT-CONTAINING PROTEIN"/>
    <property type="match status" value="1"/>
</dbReference>
<dbReference type="Gene3D" id="1.25.40.10">
    <property type="entry name" value="Tetratricopeptide repeat domain"/>
    <property type="match status" value="1"/>
</dbReference>
<reference evidence="2 3" key="1">
    <citation type="journal article" date="2011" name="Science">
        <title>The Selaginella genome identifies genetic changes associated with the evolution of vascular plants.</title>
        <authorList>
            <person name="Banks J.A."/>
            <person name="Nishiyama T."/>
            <person name="Hasebe M."/>
            <person name="Bowman J.L."/>
            <person name="Gribskov M."/>
            <person name="dePamphilis C."/>
            <person name="Albert V.A."/>
            <person name="Aono N."/>
            <person name="Aoyama T."/>
            <person name="Ambrose B.A."/>
            <person name="Ashton N.W."/>
            <person name="Axtell M.J."/>
            <person name="Barker E."/>
            <person name="Barker M.S."/>
            <person name="Bennetzen J.L."/>
            <person name="Bonawitz N.D."/>
            <person name="Chapple C."/>
            <person name="Cheng C."/>
            <person name="Correa L.G."/>
            <person name="Dacre M."/>
            <person name="DeBarry J."/>
            <person name="Dreyer I."/>
            <person name="Elias M."/>
            <person name="Engstrom E.M."/>
            <person name="Estelle M."/>
            <person name="Feng L."/>
            <person name="Finet C."/>
            <person name="Floyd S.K."/>
            <person name="Frommer W.B."/>
            <person name="Fujita T."/>
            <person name="Gramzow L."/>
            <person name="Gutensohn M."/>
            <person name="Harholt J."/>
            <person name="Hattori M."/>
            <person name="Heyl A."/>
            <person name="Hirai T."/>
            <person name="Hiwatashi Y."/>
            <person name="Ishikawa M."/>
            <person name="Iwata M."/>
            <person name="Karol K.G."/>
            <person name="Koehler B."/>
            <person name="Kolukisaoglu U."/>
            <person name="Kubo M."/>
            <person name="Kurata T."/>
            <person name="Lalonde S."/>
            <person name="Li K."/>
            <person name="Li Y."/>
            <person name="Litt A."/>
            <person name="Lyons E."/>
            <person name="Manning G."/>
            <person name="Maruyama T."/>
            <person name="Michael T.P."/>
            <person name="Mikami K."/>
            <person name="Miyazaki S."/>
            <person name="Morinaga S."/>
            <person name="Murata T."/>
            <person name="Mueller-Roeber B."/>
            <person name="Nelson D.R."/>
            <person name="Obara M."/>
            <person name="Oguri Y."/>
            <person name="Olmstead R.G."/>
            <person name="Onodera N."/>
            <person name="Petersen B.L."/>
            <person name="Pils B."/>
            <person name="Prigge M."/>
            <person name="Rensing S.A."/>
            <person name="Riano-Pachon D.M."/>
            <person name="Roberts A.W."/>
            <person name="Sato Y."/>
            <person name="Scheller H.V."/>
            <person name="Schulz B."/>
            <person name="Schulz C."/>
            <person name="Shakirov E.V."/>
            <person name="Shibagaki N."/>
            <person name="Shinohara N."/>
            <person name="Shippen D.E."/>
            <person name="Soerensen I."/>
            <person name="Sotooka R."/>
            <person name="Sugimoto N."/>
            <person name="Sugita M."/>
            <person name="Sumikawa N."/>
            <person name="Tanurdzic M."/>
            <person name="Theissen G."/>
            <person name="Ulvskov P."/>
            <person name="Wakazuki S."/>
            <person name="Weng J.K."/>
            <person name="Willats W.W."/>
            <person name="Wipf D."/>
            <person name="Wolf P.G."/>
            <person name="Yang L."/>
            <person name="Zimmer A.D."/>
            <person name="Zhu Q."/>
            <person name="Mitros T."/>
            <person name="Hellsten U."/>
            <person name="Loque D."/>
            <person name="Otillar R."/>
            <person name="Salamov A."/>
            <person name="Schmutz J."/>
            <person name="Shapiro H."/>
            <person name="Lindquist E."/>
            <person name="Lucas S."/>
            <person name="Rokhsar D."/>
            <person name="Grigoriev I.V."/>
        </authorList>
    </citation>
    <scope>NUCLEOTIDE SEQUENCE [LARGE SCALE GENOMIC DNA]</scope>
</reference>
<name>D8RQ64_SELML</name>
<dbReference type="InParanoid" id="D8RQ64"/>
<dbReference type="InterPro" id="IPR011990">
    <property type="entry name" value="TPR-like_helical_dom_sf"/>
</dbReference>
<gene>
    <name evidence="2" type="ORF">SELMODRAFT_413772</name>
</gene>
<keyword evidence="3" id="KW-1185">Reference proteome</keyword>
<proteinExistence type="predicted"/>
<evidence type="ECO:0000313" key="3">
    <source>
        <dbReference type="Proteomes" id="UP000001514"/>
    </source>
</evidence>
<dbReference type="GO" id="GO:0009451">
    <property type="term" value="P:RNA modification"/>
    <property type="evidence" value="ECO:0007669"/>
    <property type="project" value="InterPro"/>
</dbReference>
<accession>D8RQ64</accession>
<sequence>MCLERAQPDSFTFSSVLEACSELRDLESGKSIHARVASTGMVELVGTSLVDLYAKCGELEPARSIFDAIQRRNNHDAGYNTQALELYELWYYLIARSCPPTALKEFFHLENWELQQYWRRKDAQVYWLDSKERNQATYGYSCFSIQHFIGILCVVGNMLACRRLISVLLDMQIVKRFASISDLHCRCSGGRRANLAGMVATLKTWMHADDPLFSLMICYLIRSFDNALTSDLLQAAQCHLLRHGVPTQLHFGVIVIVIVISNSDSLTAPAQHRPPTRPLPAAPLPPPPSNLELQL</sequence>
<protein>
    <submittedName>
        <fullName evidence="2">Uncharacterized protein</fullName>
    </submittedName>
</protein>
<feature type="compositionally biased region" description="Pro residues" evidence="1">
    <location>
        <begin position="276"/>
        <end position="289"/>
    </location>
</feature>
<dbReference type="InterPro" id="IPR046960">
    <property type="entry name" value="PPR_At4g14850-like_plant"/>
</dbReference>
<dbReference type="KEGG" id="smo:SELMODRAFT_413772"/>
<dbReference type="HOGENOM" id="CLU_944591_0_0_1"/>
<dbReference type="Proteomes" id="UP000001514">
    <property type="component" value="Unassembled WGS sequence"/>
</dbReference>
<dbReference type="eggNOG" id="KOG4197">
    <property type="taxonomic scope" value="Eukaryota"/>
</dbReference>
<evidence type="ECO:0000256" key="1">
    <source>
        <dbReference type="SAM" id="MobiDB-lite"/>
    </source>
</evidence>
<dbReference type="PANTHER" id="PTHR47926:SF533">
    <property type="entry name" value="DYW DOMAIN-CONTAINING PROTEIN"/>
    <property type="match status" value="1"/>
</dbReference>
<dbReference type="GO" id="GO:0003723">
    <property type="term" value="F:RNA binding"/>
    <property type="evidence" value="ECO:0007669"/>
    <property type="project" value="InterPro"/>
</dbReference>